<comment type="caution">
    <text evidence="10">The sequence shown here is derived from an EMBL/GenBank/DDBJ whole genome shotgun (WGS) entry which is preliminary data.</text>
</comment>
<gene>
    <name evidence="10" type="ORF">N7498_004348</name>
</gene>
<dbReference type="Gene3D" id="3.30.63.10">
    <property type="entry name" value="Guanylate Kinase phosphate binding domain"/>
    <property type="match status" value="1"/>
</dbReference>
<dbReference type="InterPro" id="IPR017665">
    <property type="entry name" value="Guanylate_kinase"/>
</dbReference>
<dbReference type="SUPFAM" id="SSF52540">
    <property type="entry name" value="P-loop containing nucleoside triphosphate hydrolases"/>
    <property type="match status" value="1"/>
</dbReference>
<dbReference type="FunFam" id="3.30.63.10:FF:000002">
    <property type="entry name" value="Guanylate kinase 1"/>
    <property type="match status" value="1"/>
</dbReference>
<keyword evidence="11" id="KW-1185">Reference proteome</keyword>
<keyword evidence="6 10" id="KW-0418">Kinase</keyword>
<dbReference type="PROSITE" id="PS00856">
    <property type="entry name" value="GUANYLATE_KINASE_1"/>
    <property type="match status" value="1"/>
</dbReference>
<reference evidence="10" key="2">
    <citation type="journal article" date="2023" name="IMA Fungus">
        <title>Comparative genomic study of the Penicillium genus elucidates a diverse pangenome and 15 lateral gene transfer events.</title>
        <authorList>
            <person name="Petersen C."/>
            <person name="Sorensen T."/>
            <person name="Nielsen M.R."/>
            <person name="Sondergaard T.E."/>
            <person name="Sorensen J.L."/>
            <person name="Fitzpatrick D.A."/>
            <person name="Frisvad J.C."/>
            <person name="Nielsen K.L."/>
        </authorList>
    </citation>
    <scope>NUCLEOTIDE SEQUENCE</scope>
    <source>
        <strain evidence="10">IBT 15544</strain>
    </source>
</reference>
<evidence type="ECO:0000256" key="8">
    <source>
        <dbReference type="ARBA" id="ARBA00030128"/>
    </source>
</evidence>
<dbReference type="Pfam" id="PF00625">
    <property type="entry name" value="Guanylate_kin"/>
    <property type="match status" value="1"/>
</dbReference>
<evidence type="ECO:0000313" key="10">
    <source>
        <dbReference type="EMBL" id="KAJ5212702.1"/>
    </source>
</evidence>
<dbReference type="GO" id="GO:0004385">
    <property type="term" value="F:GMP kinase activity"/>
    <property type="evidence" value="ECO:0007669"/>
    <property type="project" value="UniProtKB-EC"/>
</dbReference>
<protein>
    <recommendedName>
        <fullName evidence="3">Guanylate kinase</fullName>
        <ecNumber evidence="2">2.7.4.8</ecNumber>
    </recommendedName>
    <alternativeName>
        <fullName evidence="8">GMP kinase</fullName>
    </alternativeName>
</protein>
<evidence type="ECO:0000256" key="2">
    <source>
        <dbReference type="ARBA" id="ARBA00012961"/>
    </source>
</evidence>
<dbReference type="GO" id="GO:0005829">
    <property type="term" value="C:cytosol"/>
    <property type="evidence" value="ECO:0007669"/>
    <property type="project" value="TreeGrafter"/>
</dbReference>
<proteinExistence type="inferred from homology"/>
<dbReference type="AlphaFoldDB" id="A0A9W9T7S2"/>
<dbReference type="EC" id="2.7.4.8" evidence="2"/>
<dbReference type="SMART" id="SM00072">
    <property type="entry name" value="GuKc"/>
    <property type="match status" value="1"/>
</dbReference>
<keyword evidence="7" id="KW-0067">ATP-binding</keyword>
<comment type="similarity">
    <text evidence="1">Belongs to the guanylate kinase family.</text>
</comment>
<dbReference type="EMBL" id="JAPQKR010000008">
    <property type="protein sequence ID" value="KAJ5212702.1"/>
    <property type="molecule type" value="Genomic_DNA"/>
</dbReference>
<dbReference type="FunFam" id="3.40.50.300:FF:000776">
    <property type="entry name" value="Guanylate kinase 2"/>
    <property type="match status" value="1"/>
</dbReference>
<dbReference type="GO" id="GO:0005524">
    <property type="term" value="F:ATP binding"/>
    <property type="evidence" value="ECO:0007669"/>
    <property type="project" value="UniProtKB-KW"/>
</dbReference>
<keyword evidence="4" id="KW-0808">Transferase</keyword>
<dbReference type="InterPro" id="IPR008145">
    <property type="entry name" value="GK/Ca_channel_bsu"/>
</dbReference>
<evidence type="ECO:0000256" key="1">
    <source>
        <dbReference type="ARBA" id="ARBA00005790"/>
    </source>
</evidence>
<feature type="domain" description="Guanylate kinase-like" evidence="9">
    <location>
        <begin position="9"/>
        <end position="191"/>
    </location>
</feature>
<dbReference type="PANTHER" id="PTHR23117:SF13">
    <property type="entry name" value="GUANYLATE KINASE"/>
    <property type="match status" value="1"/>
</dbReference>
<accession>A0A9W9T7S2</accession>
<dbReference type="PROSITE" id="PS50052">
    <property type="entry name" value="GUANYLATE_KINASE_2"/>
    <property type="match status" value="1"/>
</dbReference>
<dbReference type="Gene3D" id="3.40.50.300">
    <property type="entry name" value="P-loop containing nucleotide triphosphate hydrolases"/>
    <property type="match status" value="1"/>
</dbReference>
<evidence type="ECO:0000313" key="11">
    <source>
        <dbReference type="Proteomes" id="UP001150904"/>
    </source>
</evidence>
<dbReference type="Proteomes" id="UP001150904">
    <property type="component" value="Unassembled WGS sequence"/>
</dbReference>
<dbReference type="InterPro" id="IPR008144">
    <property type="entry name" value="Guanylate_kin-like_dom"/>
</dbReference>
<dbReference type="PANTHER" id="PTHR23117">
    <property type="entry name" value="GUANYLATE KINASE-RELATED"/>
    <property type="match status" value="1"/>
</dbReference>
<sequence>MASSAVQKFRPVVISGPSGTGKSTILKRLFAETPNTFGFSVSHTTRAPRPGEQDGVAYNFVSKSDFLDLVSKDGFIEHAEFGGNHYGTSKQAVKTVAEQERICVLDIEMEGVKQVKLSDLNARFLFLAPPSLEELERRLRGRGTETEDSLNKRLAQAKNELEYAKQPGAHDRIVVNDDLEKAYIEVRDWVVDGGRFGAPQ</sequence>
<dbReference type="RefSeq" id="XP_058310872.1">
    <property type="nucleotide sequence ID" value="XM_058451410.1"/>
</dbReference>
<dbReference type="InterPro" id="IPR027417">
    <property type="entry name" value="P-loop_NTPase"/>
</dbReference>
<name>A0A9W9T7S2_9EURO</name>
<dbReference type="CDD" id="cd00071">
    <property type="entry name" value="GMPK"/>
    <property type="match status" value="1"/>
</dbReference>
<evidence type="ECO:0000256" key="7">
    <source>
        <dbReference type="ARBA" id="ARBA00022840"/>
    </source>
</evidence>
<reference evidence="10" key="1">
    <citation type="submission" date="2022-12" db="EMBL/GenBank/DDBJ databases">
        <authorList>
            <person name="Petersen C."/>
        </authorList>
    </citation>
    <scope>NUCLEOTIDE SEQUENCE</scope>
    <source>
        <strain evidence="10">IBT 15544</strain>
    </source>
</reference>
<dbReference type="OrthoDB" id="6334211at2759"/>
<evidence type="ECO:0000256" key="6">
    <source>
        <dbReference type="ARBA" id="ARBA00022777"/>
    </source>
</evidence>
<dbReference type="InterPro" id="IPR020590">
    <property type="entry name" value="Guanylate_kinase_CS"/>
</dbReference>
<organism evidence="10 11">
    <name type="scientific">Penicillium cinerascens</name>
    <dbReference type="NCBI Taxonomy" id="70096"/>
    <lineage>
        <taxon>Eukaryota</taxon>
        <taxon>Fungi</taxon>
        <taxon>Dikarya</taxon>
        <taxon>Ascomycota</taxon>
        <taxon>Pezizomycotina</taxon>
        <taxon>Eurotiomycetes</taxon>
        <taxon>Eurotiomycetidae</taxon>
        <taxon>Eurotiales</taxon>
        <taxon>Aspergillaceae</taxon>
        <taxon>Penicillium</taxon>
    </lineage>
</organism>
<keyword evidence="5" id="KW-0547">Nucleotide-binding</keyword>
<dbReference type="GeneID" id="83178711"/>
<evidence type="ECO:0000259" key="9">
    <source>
        <dbReference type="PROSITE" id="PS50052"/>
    </source>
</evidence>
<dbReference type="NCBIfam" id="TIGR03263">
    <property type="entry name" value="guanyl_kin"/>
    <property type="match status" value="1"/>
</dbReference>
<evidence type="ECO:0000256" key="5">
    <source>
        <dbReference type="ARBA" id="ARBA00022741"/>
    </source>
</evidence>
<evidence type="ECO:0000256" key="4">
    <source>
        <dbReference type="ARBA" id="ARBA00022679"/>
    </source>
</evidence>
<evidence type="ECO:0000256" key="3">
    <source>
        <dbReference type="ARBA" id="ARBA00016296"/>
    </source>
</evidence>